<dbReference type="InterPro" id="IPR023213">
    <property type="entry name" value="CAT-like_dom_sf"/>
</dbReference>
<dbReference type="AlphaFoldDB" id="K1PIW0"/>
<protein>
    <recommendedName>
        <fullName evidence="2">Condensation domain-containing protein</fullName>
    </recommendedName>
</protein>
<dbReference type="EMBL" id="JH818689">
    <property type="protein sequence ID" value="EKC23917.1"/>
    <property type="molecule type" value="Genomic_DNA"/>
</dbReference>
<reference evidence="1" key="1">
    <citation type="journal article" date="2012" name="Nature">
        <title>The oyster genome reveals stress adaptation and complexity of shell formation.</title>
        <authorList>
            <person name="Zhang G."/>
            <person name="Fang X."/>
            <person name="Guo X."/>
            <person name="Li L."/>
            <person name="Luo R."/>
            <person name="Xu F."/>
            <person name="Yang P."/>
            <person name="Zhang L."/>
            <person name="Wang X."/>
            <person name="Qi H."/>
            <person name="Xiong Z."/>
            <person name="Que H."/>
            <person name="Xie Y."/>
            <person name="Holland P.W."/>
            <person name="Paps J."/>
            <person name="Zhu Y."/>
            <person name="Wu F."/>
            <person name="Chen Y."/>
            <person name="Wang J."/>
            <person name="Peng C."/>
            <person name="Meng J."/>
            <person name="Yang L."/>
            <person name="Liu J."/>
            <person name="Wen B."/>
            <person name="Zhang N."/>
            <person name="Huang Z."/>
            <person name="Zhu Q."/>
            <person name="Feng Y."/>
            <person name="Mount A."/>
            <person name="Hedgecock D."/>
            <person name="Xu Z."/>
            <person name="Liu Y."/>
            <person name="Domazet-Loso T."/>
            <person name="Du Y."/>
            <person name="Sun X."/>
            <person name="Zhang S."/>
            <person name="Liu B."/>
            <person name="Cheng P."/>
            <person name="Jiang X."/>
            <person name="Li J."/>
            <person name="Fan D."/>
            <person name="Wang W."/>
            <person name="Fu W."/>
            <person name="Wang T."/>
            <person name="Wang B."/>
            <person name="Zhang J."/>
            <person name="Peng Z."/>
            <person name="Li Y."/>
            <person name="Li N."/>
            <person name="Wang J."/>
            <person name="Chen M."/>
            <person name="He Y."/>
            <person name="Tan F."/>
            <person name="Song X."/>
            <person name="Zheng Q."/>
            <person name="Huang R."/>
            <person name="Yang H."/>
            <person name="Du X."/>
            <person name="Chen L."/>
            <person name="Yang M."/>
            <person name="Gaffney P.M."/>
            <person name="Wang S."/>
            <person name="Luo L."/>
            <person name="She Z."/>
            <person name="Ming Y."/>
            <person name="Huang W."/>
            <person name="Zhang S."/>
            <person name="Huang B."/>
            <person name="Zhang Y."/>
            <person name="Qu T."/>
            <person name="Ni P."/>
            <person name="Miao G."/>
            <person name="Wang J."/>
            <person name="Wang Q."/>
            <person name="Steinberg C.E."/>
            <person name="Wang H."/>
            <person name="Li N."/>
            <person name="Qian L."/>
            <person name="Zhang G."/>
            <person name="Li Y."/>
            <person name="Yang H."/>
            <person name="Liu X."/>
            <person name="Wang J."/>
            <person name="Yin Y."/>
            <person name="Wang J."/>
        </authorList>
    </citation>
    <scope>NUCLEOTIDE SEQUENCE [LARGE SCALE GENOMIC DNA]</scope>
    <source>
        <strain evidence="1">05x7-T-G4-1.051#20</strain>
    </source>
</reference>
<evidence type="ECO:0000313" key="1">
    <source>
        <dbReference type="EMBL" id="EKC23917.1"/>
    </source>
</evidence>
<gene>
    <name evidence="1" type="ORF">CGI_10006428</name>
</gene>
<evidence type="ECO:0008006" key="2">
    <source>
        <dbReference type="Google" id="ProtNLM"/>
    </source>
</evidence>
<dbReference type="PANTHER" id="PTHR28037">
    <property type="entry name" value="ALCOHOL O-ACETYLTRANSFERASE 1-RELATED"/>
    <property type="match status" value="1"/>
</dbReference>
<organism evidence="1">
    <name type="scientific">Magallana gigas</name>
    <name type="common">Pacific oyster</name>
    <name type="synonym">Crassostrea gigas</name>
    <dbReference type="NCBI Taxonomy" id="29159"/>
    <lineage>
        <taxon>Eukaryota</taxon>
        <taxon>Metazoa</taxon>
        <taxon>Spiralia</taxon>
        <taxon>Lophotrochozoa</taxon>
        <taxon>Mollusca</taxon>
        <taxon>Bivalvia</taxon>
        <taxon>Autobranchia</taxon>
        <taxon>Pteriomorphia</taxon>
        <taxon>Ostreida</taxon>
        <taxon>Ostreoidea</taxon>
        <taxon>Ostreidae</taxon>
        <taxon>Magallana</taxon>
    </lineage>
</organism>
<name>K1PIW0_MAGGI</name>
<dbReference type="Gene3D" id="3.30.559.10">
    <property type="entry name" value="Chloramphenicol acetyltransferase-like domain"/>
    <property type="match status" value="1"/>
</dbReference>
<dbReference type="SUPFAM" id="SSF52777">
    <property type="entry name" value="CoA-dependent acyltransferases"/>
    <property type="match status" value="1"/>
</dbReference>
<dbReference type="InterPro" id="IPR052058">
    <property type="entry name" value="Alcohol_O-acetyltransferase"/>
</dbReference>
<dbReference type="HOGENOM" id="CLU_448535_0_0_1"/>
<sequence length="609" mass="69330">MSLCKVIDERVRLHYGSLPWNISNFRQSSFVPVCGDAEDYGIFDLAARLAAQTPDAIHVPVDSCYHLEHSWWESVIEDYDISPGAELSGLSQNGREMSGGRAKRAPVRTLGRLETMYHTYHKKGIDMCAQVVHLDCVQCVTLSQVREAMERLQMQHPMLRMFIDEDTEHRFHFVERNSRSVDCSVSYLSTEDLLKEALNKKFLADGPLWRIIIQKTRSIIQENGDVCSGCQISNKDRFLHNFSFALSFHHSLIDGMYLVCLLRDFLEILQNIQLNEEFNSSKDLEQREILPPIEHFLQPVSWRERSIFVPTRSEIKQSMDALTAYERCFFSEIGFLRSKPERTEALRLNMDRTKSFQFLSNCKQQHILVSGAIMAAASIAFAKRLKKSLQPTVKILDIPVDVMVDMRRYTTEPMKDFPIFPGTAAMHLYFLVKVPLQENLDSQTLFWRIAKKCSADMTSALDSSKPLRIMREEVECEIDTVGEGVGKSPHVLCITNLNSVDRIVRPDEHPCFQLKGFTGLSKIGIDNHPVFEILMRNTVVVILLVLCMTTLTRVVADSFCGTGLVSCDGMSRIRRALCNGLSMCGDKLTREKRDISDEDSSGSDSLEIE</sequence>
<dbReference type="PANTHER" id="PTHR28037:SF1">
    <property type="entry name" value="ALCOHOL O-ACETYLTRANSFERASE 1-RELATED"/>
    <property type="match status" value="1"/>
</dbReference>
<accession>K1PIW0</accession>
<proteinExistence type="predicted"/>
<dbReference type="InParanoid" id="K1PIW0"/>
<dbReference type="Gene3D" id="3.30.559.30">
    <property type="entry name" value="Nonribosomal peptide synthetase, condensation domain"/>
    <property type="match status" value="1"/>
</dbReference>